<gene>
    <name evidence="2" type="ORF">BC742_0798</name>
</gene>
<organism evidence="2 3">
    <name type="scientific">Coprobacter fastidiosus NSB1 = JCM 33896</name>
    <dbReference type="NCBI Taxonomy" id="1349822"/>
    <lineage>
        <taxon>Bacteria</taxon>
        <taxon>Pseudomonadati</taxon>
        <taxon>Bacteroidota</taxon>
        <taxon>Bacteroidia</taxon>
        <taxon>Bacteroidales</taxon>
        <taxon>Barnesiellaceae</taxon>
        <taxon>Coprobacter</taxon>
    </lineage>
</organism>
<dbReference type="EMBL" id="RBXN01000002">
    <property type="protein sequence ID" value="RKT59875.1"/>
    <property type="molecule type" value="Genomic_DNA"/>
</dbReference>
<dbReference type="GeneID" id="92928347"/>
<sequence length="330" mass="37470">MKLTKKQIENVALFGGVFIVLLIILNVTAPYVYKLFPNDYSRIGIILDALKTRTVTPEIVVFGNSKAMSGVDANMIQEHLSGNPETYNFSSVGQSIGESLLFYPMLPDDTKAVIQCFKLEEFTQPLVFNEPAIIALKMGKYPMNEDIKQLLPKAFWEKLDRPDVYYNFKSRQTVSSGLIRFLRLHLDEDAPDSGILDDLKFPYLFPSEIDKAPNYQTVIQMLEKEDYSWADDFSISEECKDLLIKANDYLERKNVKLYIAIISHAPDVKGLSSEKQEKIIGKLQGELPQLKFIDCRKSLTSDDFYDPLHPNKKGAEKISTIISTAVNADF</sequence>
<proteinExistence type="predicted"/>
<evidence type="ECO:0008006" key="4">
    <source>
        <dbReference type="Google" id="ProtNLM"/>
    </source>
</evidence>
<evidence type="ECO:0000256" key="1">
    <source>
        <dbReference type="SAM" id="Phobius"/>
    </source>
</evidence>
<comment type="caution">
    <text evidence="2">The sequence shown here is derived from an EMBL/GenBank/DDBJ whole genome shotgun (WGS) entry which is preliminary data.</text>
</comment>
<dbReference type="RefSeq" id="WP_022601669.1">
    <property type="nucleotide sequence ID" value="NZ_KI440808.1"/>
</dbReference>
<name>A0A495WGH0_9BACT</name>
<dbReference type="AlphaFoldDB" id="A0A495WGH0"/>
<keyword evidence="1" id="KW-0812">Transmembrane</keyword>
<keyword evidence="1" id="KW-0472">Membrane</keyword>
<evidence type="ECO:0000313" key="2">
    <source>
        <dbReference type="EMBL" id="RKT59875.1"/>
    </source>
</evidence>
<evidence type="ECO:0000313" key="3">
    <source>
        <dbReference type="Proteomes" id="UP000269493"/>
    </source>
</evidence>
<accession>A0A495WGH0</accession>
<protein>
    <recommendedName>
        <fullName evidence="4">GDSL-like lipase/acylhydrolase family protein</fullName>
    </recommendedName>
</protein>
<keyword evidence="1" id="KW-1133">Transmembrane helix</keyword>
<dbReference type="OrthoDB" id="1097216at2"/>
<keyword evidence="3" id="KW-1185">Reference proteome</keyword>
<reference evidence="2 3" key="1">
    <citation type="submission" date="2018-10" db="EMBL/GenBank/DDBJ databases">
        <title>Genomic Encyclopedia of Archaeal and Bacterial Type Strains, Phase II (KMG-II): from individual species to whole genera.</title>
        <authorList>
            <person name="Goeker M."/>
        </authorList>
    </citation>
    <scope>NUCLEOTIDE SEQUENCE [LARGE SCALE GENOMIC DNA]</scope>
    <source>
        <strain evidence="2 3">NSB1</strain>
    </source>
</reference>
<dbReference type="Proteomes" id="UP000269493">
    <property type="component" value="Unassembled WGS sequence"/>
</dbReference>
<feature type="transmembrane region" description="Helical" evidence="1">
    <location>
        <begin position="12"/>
        <end position="33"/>
    </location>
</feature>